<dbReference type="InterPro" id="IPR003163">
    <property type="entry name" value="Tscrpt_reg_HTH_APSES-type"/>
</dbReference>
<dbReference type="GO" id="GO:0001228">
    <property type="term" value="F:DNA-binding transcription activator activity, RNA polymerase II-specific"/>
    <property type="evidence" value="ECO:0007669"/>
    <property type="project" value="UniProtKB-ARBA"/>
</dbReference>
<keyword evidence="13" id="KW-1185">Reference proteome</keyword>
<dbReference type="GO" id="GO:0030907">
    <property type="term" value="C:MBF transcription complex"/>
    <property type="evidence" value="ECO:0007669"/>
    <property type="project" value="TreeGrafter"/>
</dbReference>
<dbReference type="SMART" id="SM00248">
    <property type="entry name" value="ANK"/>
    <property type="match status" value="2"/>
</dbReference>
<dbReference type="Proteomes" id="UP001175000">
    <property type="component" value="Unassembled WGS sequence"/>
</dbReference>
<evidence type="ECO:0000256" key="5">
    <source>
        <dbReference type="ARBA" id="ARBA00023242"/>
    </source>
</evidence>
<dbReference type="PANTHER" id="PTHR43828:SF3">
    <property type="entry name" value="CHROMO DOMAIN-CONTAINING PROTEIN"/>
    <property type="match status" value="1"/>
</dbReference>
<dbReference type="GO" id="GO:0003713">
    <property type="term" value="F:transcription coactivator activity"/>
    <property type="evidence" value="ECO:0007669"/>
    <property type="project" value="TreeGrafter"/>
</dbReference>
<evidence type="ECO:0000313" key="13">
    <source>
        <dbReference type="Proteomes" id="UP001175000"/>
    </source>
</evidence>
<keyword evidence="2" id="KW-0677">Repeat</keyword>
<dbReference type="SUPFAM" id="SSF54616">
    <property type="entry name" value="DNA-binding domain of Mlu1-box binding protein MBP1"/>
    <property type="match status" value="1"/>
</dbReference>
<proteinExistence type="predicted"/>
<dbReference type="PANTHER" id="PTHR43828">
    <property type="entry name" value="ASPARAGINASE"/>
    <property type="match status" value="1"/>
</dbReference>
<dbReference type="InterPro" id="IPR018004">
    <property type="entry name" value="KilA/APSES_HTH"/>
</dbReference>
<feature type="domain" description="HTH APSES-type" evidence="11">
    <location>
        <begin position="49"/>
        <end position="160"/>
    </location>
</feature>
<dbReference type="SUPFAM" id="SSF48403">
    <property type="entry name" value="Ankyrin repeat"/>
    <property type="match status" value="1"/>
</dbReference>
<dbReference type="Pfam" id="PF00023">
    <property type="entry name" value="Ank"/>
    <property type="match status" value="1"/>
</dbReference>
<evidence type="ECO:0000256" key="7">
    <source>
        <dbReference type="ARBA" id="ARBA00059984"/>
    </source>
</evidence>
<dbReference type="PROSITE" id="PS50297">
    <property type="entry name" value="ANK_REP_REGION"/>
    <property type="match status" value="1"/>
</dbReference>
<feature type="region of interest" description="Disordered" evidence="10">
    <location>
        <begin position="147"/>
        <end position="183"/>
    </location>
</feature>
<dbReference type="GO" id="GO:0030435">
    <property type="term" value="P:sporulation resulting in formation of a cellular spore"/>
    <property type="evidence" value="ECO:0007669"/>
    <property type="project" value="UniProtKB-KW"/>
</dbReference>
<dbReference type="Pfam" id="PF04383">
    <property type="entry name" value="KilA-N"/>
    <property type="match status" value="1"/>
</dbReference>
<evidence type="ECO:0000256" key="1">
    <source>
        <dbReference type="ARBA" id="ARBA00004123"/>
    </source>
</evidence>
<keyword evidence="4 9" id="KW-0040">ANK repeat</keyword>
<dbReference type="GO" id="GO:0003677">
    <property type="term" value="F:DNA binding"/>
    <property type="evidence" value="ECO:0007669"/>
    <property type="project" value="InterPro"/>
</dbReference>
<comment type="caution">
    <text evidence="12">The sequence shown here is derived from an EMBL/GenBank/DDBJ whole genome shotgun (WGS) entry which is preliminary data.</text>
</comment>
<evidence type="ECO:0000256" key="4">
    <source>
        <dbReference type="ARBA" id="ARBA00023043"/>
    </source>
</evidence>
<dbReference type="PROSITE" id="PS51299">
    <property type="entry name" value="HTH_APSES"/>
    <property type="match status" value="1"/>
</dbReference>
<dbReference type="Gene3D" id="3.10.260.10">
    <property type="entry name" value="Transcription regulator HTH, APSES-type DNA-binding domain"/>
    <property type="match status" value="1"/>
</dbReference>
<evidence type="ECO:0000256" key="6">
    <source>
        <dbReference type="ARBA" id="ARBA00023321"/>
    </source>
</evidence>
<reference evidence="12" key="1">
    <citation type="submission" date="2023-06" db="EMBL/GenBank/DDBJ databases">
        <title>Genome-scale phylogeny and comparative genomics of the fungal order Sordariales.</title>
        <authorList>
            <consortium name="Lawrence Berkeley National Laboratory"/>
            <person name="Hensen N."/>
            <person name="Bonometti L."/>
            <person name="Westerberg I."/>
            <person name="Brannstrom I.O."/>
            <person name="Guillou S."/>
            <person name="Cros-Aarteil S."/>
            <person name="Calhoun S."/>
            <person name="Haridas S."/>
            <person name="Kuo A."/>
            <person name="Mondo S."/>
            <person name="Pangilinan J."/>
            <person name="Riley R."/>
            <person name="Labutti K."/>
            <person name="Andreopoulos B."/>
            <person name="Lipzen A."/>
            <person name="Chen C."/>
            <person name="Yanf M."/>
            <person name="Daum C."/>
            <person name="Ng V."/>
            <person name="Clum A."/>
            <person name="Steindorff A."/>
            <person name="Ohm R."/>
            <person name="Martin F."/>
            <person name="Silar P."/>
            <person name="Natvig D."/>
            <person name="Lalanne C."/>
            <person name="Gautier V."/>
            <person name="Ament-Velasquez S.L."/>
            <person name="Kruys A."/>
            <person name="Hutchinson M.I."/>
            <person name="Powell A.J."/>
            <person name="Barry K."/>
            <person name="Miller A.N."/>
            <person name="Grigoriev I.V."/>
            <person name="Debuchy R."/>
            <person name="Gladieux P."/>
            <person name="Thoren M.H."/>
            <person name="Johannesson H."/>
        </authorList>
    </citation>
    <scope>NUCLEOTIDE SEQUENCE</scope>
    <source>
        <strain evidence="12">CBS 606.72</strain>
    </source>
</reference>
<dbReference type="InterPro" id="IPR036887">
    <property type="entry name" value="HTH_APSES_sf"/>
</dbReference>
<feature type="region of interest" description="Disordered" evidence="10">
    <location>
        <begin position="1"/>
        <end position="48"/>
    </location>
</feature>
<gene>
    <name evidence="12" type="ORF">B0T14DRAFT_587110</name>
</gene>
<feature type="compositionally biased region" description="Polar residues" evidence="10">
    <location>
        <begin position="590"/>
        <end position="603"/>
    </location>
</feature>
<feature type="region of interest" description="Disordered" evidence="10">
    <location>
        <begin position="206"/>
        <end position="324"/>
    </location>
</feature>
<feature type="region of interest" description="Disordered" evidence="10">
    <location>
        <begin position="575"/>
        <end position="603"/>
    </location>
</feature>
<protein>
    <recommendedName>
        <fullName evidence="8">Transcription factor SWI6</fullName>
    </recommendedName>
</protein>
<dbReference type="Gene3D" id="1.25.40.20">
    <property type="entry name" value="Ankyrin repeat-containing domain"/>
    <property type="match status" value="1"/>
</dbReference>
<dbReference type="PROSITE" id="PS50088">
    <property type="entry name" value="ANK_REPEAT"/>
    <property type="match status" value="1"/>
</dbReference>
<keyword evidence="3" id="KW-0749">Sporulation</keyword>
<evidence type="ECO:0000259" key="11">
    <source>
        <dbReference type="PROSITE" id="PS51299"/>
    </source>
</evidence>
<dbReference type="SMART" id="SM01252">
    <property type="entry name" value="KilA-N"/>
    <property type="match status" value="1"/>
</dbReference>
<keyword evidence="5" id="KW-0539">Nucleus</keyword>
<feature type="compositionally biased region" description="Polar residues" evidence="10">
    <location>
        <begin position="311"/>
        <end position="323"/>
    </location>
</feature>
<feature type="compositionally biased region" description="Low complexity" evidence="10">
    <location>
        <begin position="577"/>
        <end position="589"/>
    </location>
</feature>
<feature type="compositionally biased region" description="Polar residues" evidence="10">
    <location>
        <begin position="224"/>
        <end position="267"/>
    </location>
</feature>
<sequence length="815" mass="89202">MQPPPPMASQQSQQSSQQSFSMSQPSQQPAYRQYTEPPPRPSNDSQVPIYTATYSGVNVYEMDVNGVAVMRRQLDGWLNATQILKVAGVEKGRRTKILEKEIQTGEHEKVQGGYGKYQGTWIPFDRGLQVCEQYGVKDILNKLLTHNRNADGGAGDVDTPTKEQAMAAQRKRMYSGSQENRSSGLSGTFFKNISATASHAVAAISKARFDSPGPRNRSGPTRAPSFNRQSSMNQEMNDFPSNSQQSFVSDYGQNSESAFGSQTTQPMNGDGMDQPPRKRQRVLTPANSFGGLTPTYPPLDSYNGAFPGSPTEPNESFIYSQAGLNPDAGRPFGPVPLRPLPHDVSPQGDIRRSKLMNLFMQPEGPEEKDILPLQDMISQDIDMPLDAQSHNALHWAATLARLPLLRVLIQAGSNPFRCNAAGETALMKVVTVTNSMEQNCFPEILDLLGGTVDVVDDKGRTILHHIAFTSAIKGRSAASRYYLECLLEWVVRQGSAPNSQALPNSNNGAARMGIARFMNEVVNKQDNAGDTALNVAARVGMRSIVSQLIEVGADPNIENHVGLKPTDFGVGREVTDGANVGSGANGNNATQQKSQNSKGNSEDMLNSISHLITETTQVFQDEGKRKQDSIDTLKSTLRITTQKLLEERRVLEDVHAKVKYQTLARSQVTNLAAACMEEEFQLKELENRHGGLDVAETNAFEVEMHAVVKAAAADVREKDGAPLGATLPRASVLRARINALRNRTVETSQAVANMQARSKERELQYRRLVSLCTKCPDAEVEGLLDALNRAVDSEHQNLEIPRVQRFLSDVASVGQ</sequence>
<evidence type="ECO:0000256" key="8">
    <source>
        <dbReference type="ARBA" id="ARBA00073460"/>
    </source>
</evidence>
<evidence type="ECO:0000256" key="3">
    <source>
        <dbReference type="ARBA" id="ARBA00022969"/>
    </source>
</evidence>
<dbReference type="EMBL" id="JAULSU010000004">
    <property type="protein sequence ID" value="KAK0620655.1"/>
    <property type="molecule type" value="Genomic_DNA"/>
</dbReference>
<evidence type="ECO:0000256" key="9">
    <source>
        <dbReference type="PROSITE-ProRule" id="PRU00023"/>
    </source>
</evidence>
<dbReference type="AlphaFoldDB" id="A0AA39WSR7"/>
<dbReference type="GO" id="GO:0048315">
    <property type="term" value="P:conidium formation"/>
    <property type="evidence" value="ECO:0007669"/>
    <property type="project" value="UniProtKB-KW"/>
</dbReference>
<evidence type="ECO:0000256" key="10">
    <source>
        <dbReference type="SAM" id="MobiDB-lite"/>
    </source>
</evidence>
<dbReference type="Pfam" id="PF13637">
    <property type="entry name" value="Ank_4"/>
    <property type="match status" value="1"/>
</dbReference>
<dbReference type="InterPro" id="IPR051642">
    <property type="entry name" value="SWI6-like"/>
</dbReference>
<comment type="function">
    <text evidence="7">Transcription factor that plays a role downstream of the MCK1-MKK2-MPS1 cascade. Required for hyphal morphogenesis and pathogenicity. Is an important oxidative stress response regulator and plays a positive role in the regulation of extracellular peroxidases.</text>
</comment>
<evidence type="ECO:0000313" key="12">
    <source>
        <dbReference type="EMBL" id="KAK0620655.1"/>
    </source>
</evidence>
<feature type="repeat" description="ANK" evidence="9">
    <location>
        <begin position="528"/>
        <end position="560"/>
    </location>
</feature>
<accession>A0AA39WSR7</accession>
<feature type="compositionally biased region" description="Low complexity" evidence="10">
    <location>
        <begin position="8"/>
        <end position="29"/>
    </location>
</feature>
<organism evidence="12 13">
    <name type="scientific">Immersiella caudata</name>
    <dbReference type="NCBI Taxonomy" id="314043"/>
    <lineage>
        <taxon>Eukaryota</taxon>
        <taxon>Fungi</taxon>
        <taxon>Dikarya</taxon>
        <taxon>Ascomycota</taxon>
        <taxon>Pezizomycotina</taxon>
        <taxon>Sordariomycetes</taxon>
        <taxon>Sordariomycetidae</taxon>
        <taxon>Sordariales</taxon>
        <taxon>Lasiosphaeriaceae</taxon>
        <taxon>Immersiella</taxon>
    </lineage>
</organism>
<name>A0AA39WSR7_9PEZI</name>
<keyword evidence="6" id="KW-0183">Conidiation</keyword>
<comment type="subcellular location">
    <subcellularLocation>
        <location evidence="1">Nucleus</location>
    </subcellularLocation>
</comment>
<dbReference type="InterPro" id="IPR002110">
    <property type="entry name" value="Ankyrin_rpt"/>
</dbReference>
<dbReference type="FunFam" id="1.25.40.20:FF:000365">
    <property type="entry name" value="Start control protein cdc10"/>
    <property type="match status" value="1"/>
</dbReference>
<dbReference type="GO" id="GO:0033309">
    <property type="term" value="C:SBF transcription complex"/>
    <property type="evidence" value="ECO:0007669"/>
    <property type="project" value="TreeGrafter"/>
</dbReference>
<evidence type="ECO:0000256" key="2">
    <source>
        <dbReference type="ARBA" id="ARBA00022737"/>
    </source>
</evidence>
<dbReference type="InterPro" id="IPR036770">
    <property type="entry name" value="Ankyrin_rpt-contain_sf"/>
</dbReference>
<dbReference type="FunFam" id="3.10.260.10:FF:000001">
    <property type="entry name" value="APSES transcription factor (MbpA)"/>
    <property type="match status" value="1"/>
</dbReference>